<name>A0ABY2H4H3_9HYPO</name>
<evidence type="ECO:0000256" key="1">
    <source>
        <dbReference type="SAM" id="MobiDB-lite"/>
    </source>
</evidence>
<feature type="compositionally biased region" description="Polar residues" evidence="1">
    <location>
        <begin position="1"/>
        <end position="10"/>
    </location>
</feature>
<dbReference type="RefSeq" id="XP_073559339.1">
    <property type="nucleotide sequence ID" value="XM_073701838.1"/>
</dbReference>
<keyword evidence="3" id="KW-1185">Reference proteome</keyword>
<gene>
    <name evidence="2" type="ORF">CCMA1212_004540</name>
</gene>
<protein>
    <submittedName>
        <fullName evidence="2">Uncharacterized protein</fullName>
    </submittedName>
</protein>
<accession>A0ABY2H4H3</accession>
<proteinExistence type="predicted"/>
<dbReference type="GeneID" id="300576288"/>
<organism evidence="2 3">
    <name type="scientific">Trichoderma ghanense</name>
    <dbReference type="NCBI Taxonomy" id="65468"/>
    <lineage>
        <taxon>Eukaryota</taxon>
        <taxon>Fungi</taxon>
        <taxon>Dikarya</taxon>
        <taxon>Ascomycota</taxon>
        <taxon>Pezizomycotina</taxon>
        <taxon>Sordariomycetes</taxon>
        <taxon>Hypocreomycetidae</taxon>
        <taxon>Hypocreales</taxon>
        <taxon>Hypocreaceae</taxon>
        <taxon>Trichoderma</taxon>
    </lineage>
</organism>
<comment type="caution">
    <text evidence="2">The sequence shown here is derived from an EMBL/GenBank/DDBJ whole genome shotgun (WGS) entry which is preliminary data.</text>
</comment>
<sequence>MQSRSQTSPDTGRRIASLGPTTPESGRESVAFHMAAQGQTLTPRLPGVTDPTPSPSVRT</sequence>
<dbReference type="Proteomes" id="UP001642720">
    <property type="component" value="Unassembled WGS sequence"/>
</dbReference>
<evidence type="ECO:0000313" key="2">
    <source>
        <dbReference type="EMBL" id="TFB03138.1"/>
    </source>
</evidence>
<feature type="region of interest" description="Disordered" evidence="1">
    <location>
        <begin position="1"/>
        <end position="59"/>
    </location>
</feature>
<evidence type="ECO:0000313" key="3">
    <source>
        <dbReference type="Proteomes" id="UP001642720"/>
    </source>
</evidence>
<dbReference type="EMBL" id="PPTA01000005">
    <property type="protein sequence ID" value="TFB03138.1"/>
    <property type="molecule type" value="Genomic_DNA"/>
</dbReference>
<reference evidence="2 3" key="1">
    <citation type="submission" date="2018-01" db="EMBL/GenBank/DDBJ databases">
        <title>Genome characterization of the sugarcane-associated fungus Trichoderma ghanense CCMA-1212 and their application in lignocelulose bioconversion.</title>
        <authorList>
            <person name="Steindorff A.S."/>
            <person name="Mendes T.D."/>
            <person name="Vilela E.S.D."/>
            <person name="Rodrigues D.S."/>
            <person name="Formighieri E.F."/>
            <person name="Melo I.S."/>
            <person name="Favaro L.C.L."/>
        </authorList>
    </citation>
    <scope>NUCLEOTIDE SEQUENCE [LARGE SCALE GENOMIC DNA]</scope>
    <source>
        <strain evidence="2 3">CCMA-1212</strain>
    </source>
</reference>